<dbReference type="EMBL" id="JAAROV010000002">
    <property type="protein sequence ID" value="MBC1316904.1"/>
    <property type="molecule type" value="Genomic_DNA"/>
</dbReference>
<dbReference type="Pfam" id="PF01381">
    <property type="entry name" value="HTH_3"/>
    <property type="match status" value="1"/>
</dbReference>
<proteinExistence type="predicted"/>
<organism evidence="2 3">
    <name type="scientific">Listeria booriae</name>
    <dbReference type="NCBI Taxonomy" id="1552123"/>
    <lineage>
        <taxon>Bacteria</taxon>
        <taxon>Bacillati</taxon>
        <taxon>Bacillota</taxon>
        <taxon>Bacilli</taxon>
        <taxon>Bacillales</taxon>
        <taxon>Listeriaceae</taxon>
        <taxon>Listeria</taxon>
    </lineage>
</organism>
<gene>
    <name evidence="2" type="ORF">HB811_08965</name>
</gene>
<feature type="domain" description="HTH cro/C1-type" evidence="1">
    <location>
        <begin position="11"/>
        <end position="64"/>
    </location>
</feature>
<dbReference type="PANTHER" id="PTHR37038:SF14">
    <property type="entry name" value="TRANSCRIPTIONAL ACTIVATOR"/>
    <property type="match status" value="1"/>
</dbReference>
<sequence>MNIRFEVGHVIKRIRMEMACSQEELCDGICSINSIARIESNKISPSFEILLALVDRLGVSIEKIIAEVSLGQNRLYIQQRVAMEHHAESNNFVAVKEDLKLIDEPNYENLSNYEL</sequence>
<dbReference type="PANTHER" id="PTHR37038">
    <property type="entry name" value="TRANSCRIPTIONAL REGULATOR-RELATED"/>
    <property type="match status" value="1"/>
</dbReference>
<dbReference type="InterPro" id="IPR010982">
    <property type="entry name" value="Lambda_DNA-bd_dom_sf"/>
</dbReference>
<accession>A0A841XP26</accession>
<protein>
    <submittedName>
        <fullName evidence="2">Helix-turn-helix transcriptional regulator</fullName>
    </submittedName>
</protein>
<dbReference type="InterPro" id="IPR053163">
    <property type="entry name" value="HTH-type_regulator_Rgg"/>
</dbReference>
<dbReference type="InterPro" id="IPR001387">
    <property type="entry name" value="Cro/C1-type_HTH"/>
</dbReference>
<dbReference type="SUPFAM" id="SSF47413">
    <property type="entry name" value="lambda repressor-like DNA-binding domains"/>
    <property type="match status" value="1"/>
</dbReference>
<name>A0A841XP26_9LIST</name>
<dbReference type="Gene3D" id="1.25.40.10">
    <property type="entry name" value="Tetratricopeptide repeat domain"/>
    <property type="match status" value="1"/>
</dbReference>
<evidence type="ECO:0000313" key="3">
    <source>
        <dbReference type="Proteomes" id="UP000543379"/>
    </source>
</evidence>
<dbReference type="InterPro" id="IPR011990">
    <property type="entry name" value="TPR-like_helical_dom_sf"/>
</dbReference>
<dbReference type="PROSITE" id="PS50943">
    <property type="entry name" value="HTH_CROC1"/>
    <property type="match status" value="1"/>
</dbReference>
<evidence type="ECO:0000313" key="2">
    <source>
        <dbReference type="EMBL" id="MBC1316904.1"/>
    </source>
</evidence>
<dbReference type="RefSeq" id="WP_185382384.1">
    <property type="nucleotide sequence ID" value="NZ_JAAROV010000002.1"/>
</dbReference>
<evidence type="ECO:0000259" key="1">
    <source>
        <dbReference type="PROSITE" id="PS50943"/>
    </source>
</evidence>
<dbReference type="CDD" id="cd00093">
    <property type="entry name" value="HTH_XRE"/>
    <property type="match status" value="1"/>
</dbReference>
<dbReference type="GO" id="GO:0003677">
    <property type="term" value="F:DNA binding"/>
    <property type="evidence" value="ECO:0007669"/>
    <property type="project" value="InterPro"/>
</dbReference>
<dbReference type="AlphaFoldDB" id="A0A841XP26"/>
<dbReference type="Proteomes" id="UP000543379">
    <property type="component" value="Unassembled WGS sequence"/>
</dbReference>
<reference evidence="2 3" key="1">
    <citation type="submission" date="2020-03" db="EMBL/GenBank/DDBJ databases">
        <title>Soil Listeria distribution.</title>
        <authorList>
            <person name="Liao J."/>
            <person name="Wiedmann M."/>
        </authorList>
    </citation>
    <scope>NUCLEOTIDE SEQUENCE [LARGE SCALE GENOMIC DNA]</scope>
    <source>
        <strain evidence="2 3">FSL L7-1816</strain>
    </source>
</reference>
<dbReference type="SMART" id="SM00530">
    <property type="entry name" value="HTH_XRE"/>
    <property type="match status" value="1"/>
</dbReference>
<comment type="caution">
    <text evidence="2">The sequence shown here is derived from an EMBL/GenBank/DDBJ whole genome shotgun (WGS) entry which is preliminary data.</text>
</comment>